<dbReference type="InterPro" id="IPR036388">
    <property type="entry name" value="WH-like_DNA-bd_sf"/>
</dbReference>
<comment type="caution">
    <text evidence="2">The sequence shown here is derived from an EMBL/GenBank/DDBJ whole genome shotgun (WGS) entry which is preliminary data.</text>
</comment>
<dbReference type="RefSeq" id="WP_344949427.1">
    <property type="nucleotide sequence ID" value="NZ_BAAAZR010000038.1"/>
</dbReference>
<dbReference type="Proteomes" id="UP001500888">
    <property type="component" value="Unassembled WGS sequence"/>
</dbReference>
<dbReference type="InterPro" id="IPR036390">
    <property type="entry name" value="WH_DNA-bd_sf"/>
</dbReference>
<dbReference type="Gene3D" id="1.10.10.10">
    <property type="entry name" value="Winged helix-like DNA-binding domain superfamily/Winged helix DNA-binding domain"/>
    <property type="match status" value="1"/>
</dbReference>
<sequence length="176" mass="19697">MSSTRTLILGVLLDGPMNGYKVRQTLELWGAQHWANVAFGSIYHGLGQMAKEGLLEVVESGKGGQTVYAITDEGRREFHRLLNDFWWQFRPIVDPFQVALTFMNHMSKADLIAALTARKDQLKIVLALNERAMAGKRAHGAGRHVDETVLLGSMQVRAQLEWVEQAIEKVENGDLP</sequence>
<dbReference type="InterPro" id="IPR005149">
    <property type="entry name" value="Tscrpt_reg_PadR_N"/>
</dbReference>
<dbReference type="PANTHER" id="PTHR43252">
    <property type="entry name" value="TRANSCRIPTIONAL REGULATOR YQJI"/>
    <property type="match status" value="1"/>
</dbReference>
<organism evidence="2 3">
    <name type="scientific">Sphaerisporangium flaviroseum</name>
    <dbReference type="NCBI Taxonomy" id="509199"/>
    <lineage>
        <taxon>Bacteria</taxon>
        <taxon>Bacillati</taxon>
        <taxon>Actinomycetota</taxon>
        <taxon>Actinomycetes</taxon>
        <taxon>Streptosporangiales</taxon>
        <taxon>Streptosporangiaceae</taxon>
        <taxon>Sphaerisporangium</taxon>
    </lineage>
</organism>
<protein>
    <submittedName>
        <fullName evidence="2">PadR family transcriptional regulator</fullName>
    </submittedName>
</protein>
<gene>
    <name evidence="2" type="ORF">GCM10022226_65980</name>
</gene>
<reference evidence="3" key="1">
    <citation type="journal article" date="2019" name="Int. J. Syst. Evol. Microbiol.">
        <title>The Global Catalogue of Microorganisms (GCM) 10K type strain sequencing project: providing services to taxonomists for standard genome sequencing and annotation.</title>
        <authorList>
            <consortium name="The Broad Institute Genomics Platform"/>
            <consortium name="The Broad Institute Genome Sequencing Center for Infectious Disease"/>
            <person name="Wu L."/>
            <person name="Ma J."/>
        </authorList>
    </citation>
    <scope>NUCLEOTIDE SEQUENCE [LARGE SCALE GENOMIC DNA]</scope>
    <source>
        <strain evidence="3">JCM 16908</strain>
    </source>
</reference>
<feature type="domain" description="Transcription regulator PadR N-terminal" evidence="1">
    <location>
        <begin position="8"/>
        <end position="79"/>
    </location>
</feature>
<name>A0ABP7J5C4_9ACTN</name>
<dbReference type="EMBL" id="BAAAZR010000038">
    <property type="protein sequence ID" value="GAA3835266.1"/>
    <property type="molecule type" value="Genomic_DNA"/>
</dbReference>
<dbReference type="SUPFAM" id="SSF46785">
    <property type="entry name" value="Winged helix' DNA-binding domain"/>
    <property type="match status" value="1"/>
</dbReference>
<evidence type="ECO:0000313" key="3">
    <source>
        <dbReference type="Proteomes" id="UP001500888"/>
    </source>
</evidence>
<accession>A0ABP7J5C4</accession>
<evidence type="ECO:0000313" key="2">
    <source>
        <dbReference type="EMBL" id="GAA3835266.1"/>
    </source>
</evidence>
<proteinExistence type="predicted"/>
<dbReference type="Pfam" id="PF03551">
    <property type="entry name" value="PadR"/>
    <property type="match status" value="1"/>
</dbReference>
<evidence type="ECO:0000259" key="1">
    <source>
        <dbReference type="Pfam" id="PF03551"/>
    </source>
</evidence>
<dbReference type="PANTHER" id="PTHR43252:SF2">
    <property type="entry name" value="TRANSCRIPTION REGULATOR, PADR-LIKE FAMILY"/>
    <property type="match status" value="1"/>
</dbReference>
<keyword evidence="3" id="KW-1185">Reference proteome</keyword>